<name>A0A972FJ62_9FLAO</name>
<dbReference type="Proteomes" id="UP000712080">
    <property type="component" value="Unassembled WGS sequence"/>
</dbReference>
<evidence type="ECO:0000313" key="4">
    <source>
        <dbReference type="Proteomes" id="UP000712080"/>
    </source>
</evidence>
<proteinExistence type="predicted"/>
<sequence length="362" mass="41040">MSFSKSINAFRRKLMRGLTKNVGTSKGNFSNPSSINRILISRPNKRLGNLLLVTPLLREIEHTFPSAKIDLFVRGGLAKILYQQYPQVDRIIELPGKPFKQLIKYMSVWIRLRKYSYDLVINLQEDSSSGRLSTALAKSSNKFFGEADMPSDEKHFAKIPVYNFRNYIQQMGLPSAFGPVPAPDLRLTESEKIHGKQLLESLFPDSRPVICIFTFATGDKKLDRNWWDTFYNQLQSDYPNYNILEILPMENVSQIDFRCTSFYSRDVREIGAVIANTELFIGADSGIMHLASSVQTPVLGLFKVTDPLKYESYNRNSISYDATGEKICGRLFGCIQSILSGKTTQSVLRTTTGFLTLTADFM</sequence>
<evidence type="ECO:0000313" key="3">
    <source>
        <dbReference type="EMBL" id="NMH27009.1"/>
    </source>
</evidence>
<keyword evidence="4" id="KW-1185">Reference proteome</keyword>
<dbReference type="GO" id="GO:0008713">
    <property type="term" value="F:ADP-heptose-lipopolysaccharide heptosyltransferase activity"/>
    <property type="evidence" value="ECO:0007669"/>
    <property type="project" value="TreeGrafter"/>
</dbReference>
<protein>
    <submittedName>
        <fullName evidence="3">Glycosyltransferase family 9 protein</fullName>
    </submittedName>
</protein>
<dbReference type="SUPFAM" id="SSF53756">
    <property type="entry name" value="UDP-Glycosyltransferase/glycogen phosphorylase"/>
    <property type="match status" value="1"/>
</dbReference>
<accession>A0A972FJ62</accession>
<dbReference type="PANTHER" id="PTHR30160">
    <property type="entry name" value="TETRAACYLDISACCHARIDE 4'-KINASE-RELATED"/>
    <property type="match status" value="1"/>
</dbReference>
<organism evidence="3 4">
    <name type="scientific">Flavobacterium silvaticum</name>
    <dbReference type="NCBI Taxonomy" id="1852020"/>
    <lineage>
        <taxon>Bacteria</taxon>
        <taxon>Pseudomonadati</taxon>
        <taxon>Bacteroidota</taxon>
        <taxon>Flavobacteriia</taxon>
        <taxon>Flavobacteriales</taxon>
        <taxon>Flavobacteriaceae</taxon>
        <taxon>Flavobacterium</taxon>
    </lineage>
</organism>
<reference evidence="3" key="1">
    <citation type="submission" date="2020-02" db="EMBL/GenBank/DDBJ databases">
        <title>Flavobacterium sp. genome.</title>
        <authorList>
            <person name="Jung H.S."/>
            <person name="Baek J.H."/>
            <person name="Jeon C.O."/>
        </authorList>
    </citation>
    <scope>NUCLEOTIDE SEQUENCE</scope>
    <source>
        <strain evidence="3">SE-s28</strain>
    </source>
</reference>
<dbReference type="EMBL" id="JAAMPU010000098">
    <property type="protein sequence ID" value="NMH27009.1"/>
    <property type="molecule type" value="Genomic_DNA"/>
</dbReference>
<dbReference type="Pfam" id="PF01075">
    <property type="entry name" value="Glyco_transf_9"/>
    <property type="match status" value="1"/>
</dbReference>
<keyword evidence="2" id="KW-0808">Transferase</keyword>
<dbReference type="InterPro" id="IPR002201">
    <property type="entry name" value="Glyco_trans_9"/>
</dbReference>
<comment type="caution">
    <text evidence="3">The sequence shown here is derived from an EMBL/GenBank/DDBJ whole genome shotgun (WGS) entry which is preliminary data.</text>
</comment>
<keyword evidence="1" id="KW-0328">Glycosyltransferase</keyword>
<dbReference type="CDD" id="cd03789">
    <property type="entry name" value="GT9_LPS_heptosyltransferase"/>
    <property type="match status" value="1"/>
</dbReference>
<dbReference type="InterPro" id="IPR051199">
    <property type="entry name" value="LPS_LOS_Heptosyltrfase"/>
</dbReference>
<gene>
    <name evidence="3" type="ORF">G6047_03100</name>
</gene>
<evidence type="ECO:0000256" key="2">
    <source>
        <dbReference type="ARBA" id="ARBA00022679"/>
    </source>
</evidence>
<evidence type="ECO:0000256" key="1">
    <source>
        <dbReference type="ARBA" id="ARBA00022676"/>
    </source>
</evidence>
<dbReference type="AlphaFoldDB" id="A0A972FJ62"/>
<dbReference type="GO" id="GO:0005829">
    <property type="term" value="C:cytosol"/>
    <property type="evidence" value="ECO:0007669"/>
    <property type="project" value="TreeGrafter"/>
</dbReference>
<dbReference type="Gene3D" id="3.40.50.2000">
    <property type="entry name" value="Glycogen Phosphorylase B"/>
    <property type="match status" value="2"/>
</dbReference>
<dbReference type="RefSeq" id="WP_169526018.1">
    <property type="nucleotide sequence ID" value="NZ_JAAMPU010000098.1"/>
</dbReference>
<dbReference type="GO" id="GO:0009244">
    <property type="term" value="P:lipopolysaccharide core region biosynthetic process"/>
    <property type="evidence" value="ECO:0007669"/>
    <property type="project" value="TreeGrafter"/>
</dbReference>
<dbReference type="PANTHER" id="PTHR30160:SF1">
    <property type="entry name" value="LIPOPOLYSACCHARIDE 1,2-N-ACETYLGLUCOSAMINETRANSFERASE-RELATED"/>
    <property type="match status" value="1"/>
</dbReference>